<proteinExistence type="predicted"/>
<evidence type="ECO:0000313" key="2">
    <source>
        <dbReference type="WBParaSite" id="nRc.2.0.1.t10510-RA"/>
    </source>
</evidence>
<organism evidence="1 2">
    <name type="scientific">Romanomermis culicivorax</name>
    <name type="common">Nematode worm</name>
    <dbReference type="NCBI Taxonomy" id="13658"/>
    <lineage>
        <taxon>Eukaryota</taxon>
        <taxon>Metazoa</taxon>
        <taxon>Ecdysozoa</taxon>
        <taxon>Nematoda</taxon>
        <taxon>Enoplea</taxon>
        <taxon>Dorylaimia</taxon>
        <taxon>Mermithida</taxon>
        <taxon>Mermithoidea</taxon>
        <taxon>Mermithidae</taxon>
        <taxon>Romanomermis</taxon>
    </lineage>
</organism>
<protein>
    <submittedName>
        <fullName evidence="2">Uncharacterized protein</fullName>
    </submittedName>
</protein>
<reference evidence="2" key="1">
    <citation type="submission" date="2022-11" db="UniProtKB">
        <authorList>
            <consortium name="WormBaseParasite"/>
        </authorList>
    </citation>
    <scope>IDENTIFICATION</scope>
</reference>
<dbReference type="Proteomes" id="UP000887565">
    <property type="component" value="Unplaced"/>
</dbReference>
<keyword evidence="1" id="KW-1185">Reference proteome</keyword>
<dbReference type="WBParaSite" id="nRc.2.0.1.t10510-RA">
    <property type="protein sequence ID" value="nRc.2.0.1.t10510-RA"/>
    <property type="gene ID" value="nRc.2.0.1.g10510"/>
</dbReference>
<dbReference type="AlphaFoldDB" id="A0A915I8L9"/>
<accession>A0A915I8L9</accession>
<evidence type="ECO:0000313" key="1">
    <source>
        <dbReference type="Proteomes" id="UP000887565"/>
    </source>
</evidence>
<name>A0A915I8L9_ROMCU</name>
<sequence>MKEAMDVEYLVAELSHSYIKVSEKLHICVNVINVLLSTVHNSARRSQLRSEMLGEHSSEQAARRAYSAREYLLGEQNTEHKKFACSRSKFYGRSDWSVVGMFPAREYRVGSGSKKQKSIRSTIIGDR</sequence>